<protein>
    <submittedName>
        <fullName evidence="1">Uncharacterized protein</fullName>
    </submittedName>
</protein>
<sequence length="120" mass="13091">MRIKLPSVAAICDHTGISDRAAAAIASAALQDLGIITGEDKTNASEAPSNSKLDKLVDFPQLPCYKQAVERSVKLVTESAQNICGSIPIEGYIRAKRDSQEKKVYCVKELESYVCYNQKI</sequence>
<keyword evidence="2" id="KW-1185">Reference proteome</keyword>
<dbReference type="Proteomes" id="UP001154078">
    <property type="component" value="Chromosome 7"/>
</dbReference>
<dbReference type="EMBL" id="OV121138">
    <property type="protein sequence ID" value="CAH0560629.1"/>
    <property type="molecule type" value="Genomic_DNA"/>
</dbReference>
<reference evidence="1" key="1">
    <citation type="submission" date="2021-12" db="EMBL/GenBank/DDBJ databases">
        <authorList>
            <person name="King R."/>
        </authorList>
    </citation>
    <scope>NUCLEOTIDE SEQUENCE</scope>
</reference>
<name>A0A9P0BDA6_BRAAE</name>
<dbReference type="AlphaFoldDB" id="A0A9P0BDA6"/>
<evidence type="ECO:0000313" key="2">
    <source>
        <dbReference type="Proteomes" id="UP001154078"/>
    </source>
</evidence>
<organism evidence="1 2">
    <name type="scientific">Brassicogethes aeneus</name>
    <name type="common">Rape pollen beetle</name>
    <name type="synonym">Meligethes aeneus</name>
    <dbReference type="NCBI Taxonomy" id="1431903"/>
    <lineage>
        <taxon>Eukaryota</taxon>
        <taxon>Metazoa</taxon>
        <taxon>Ecdysozoa</taxon>
        <taxon>Arthropoda</taxon>
        <taxon>Hexapoda</taxon>
        <taxon>Insecta</taxon>
        <taxon>Pterygota</taxon>
        <taxon>Neoptera</taxon>
        <taxon>Endopterygota</taxon>
        <taxon>Coleoptera</taxon>
        <taxon>Polyphaga</taxon>
        <taxon>Cucujiformia</taxon>
        <taxon>Nitidulidae</taxon>
        <taxon>Meligethinae</taxon>
        <taxon>Brassicogethes</taxon>
    </lineage>
</organism>
<proteinExistence type="predicted"/>
<accession>A0A9P0BDA6</accession>
<evidence type="ECO:0000313" key="1">
    <source>
        <dbReference type="EMBL" id="CAH0560629.1"/>
    </source>
</evidence>
<gene>
    <name evidence="1" type="ORF">MELIAE_LOCUS10359</name>
</gene>